<keyword evidence="4" id="KW-1185">Reference proteome</keyword>
<dbReference type="FunFam" id="3.20.20.100:FF:000004">
    <property type="entry name" value="Oxidoreductase, aldo/keto reductase"/>
    <property type="match status" value="1"/>
</dbReference>
<dbReference type="InterPro" id="IPR036812">
    <property type="entry name" value="NAD(P)_OxRdtase_dom_sf"/>
</dbReference>
<dbReference type="CDD" id="cd19091">
    <property type="entry name" value="AKR_PsAKR"/>
    <property type="match status" value="1"/>
</dbReference>
<dbReference type="InterPro" id="IPR020471">
    <property type="entry name" value="AKR"/>
</dbReference>
<dbReference type="SUPFAM" id="SSF51430">
    <property type="entry name" value="NAD(P)-linked oxidoreductase"/>
    <property type="match status" value="1"/>
</dbReference>
<dbReference type="Proteomes" id="UP000184212">
    <property type="component" value="Unassembled WGS sequence"/>
</dbReference>
<dbReference type="RefSeq" id="WP_073135609.1">
    <property type="nucleotide sequence ID" value="NZ_FQWQ01000002.1"/>
</dbReference>
<dbReference type="Gene3D" id="3.20.20.100">
    <property type="entry name" value="NADP-dependent oxidoreductase domain"/>
    <property type="match status" value="1"/>
</dbReference>
<dbReference type="InterPro" id="IPR023210">
    <property type="entry name" value="NADP_OxRdtase_dom"/>
</dbReference>
<dbReference type="InterPro" id="IPR050523">
    <property type="entry name" value="AKR_Detox_Biosynth"/>
</dbReference>
<sequence>MEYRFLGKSGLRVPVLSLGTATFGGTTEFFKRWGQTDVREASRLIDVSLEHGLNFFDTANVYSQGASEEILGAALKGRRHQAIISTKATFSMGDGPNDAGASRYHILREADASLKRLGTDFIDLYFIHGFDPHTPVEETLRALDDLVRSGKVRYIGCSNFAAWQLMKALSVSEKHHLHAYSVYQGYYSIIGRDYEWELQPLAEDQGIGLMVWSPLGWGRLTGKIRRGQPLPEGRIKSGGTAGGPGVDDALLYDTTDVLEALADETGKSIPQLALNWLLQKKTVCNIVVGARNEEQLLENLGAVGWNLTGEQVARIDAVSAQKPMYPHWVGMR</sequence>
<dbReference type="PRINTS" id="PR00069">
    <property type="entry name" value="ALDKETRDTASE"/>
</dbReference>
<dbReference type="PANTHER" id="PTHR43364:SF18">
    <property type="entry name" value="OXIDOREDUCTASE"/>
    <property type="match status" value="1"/>
</dbReference>
<evidence type="ECO:0000313" key="4">
    <source>
        <dbReference type="Proteomes" id="UP000184212"/>
    </source>
</evidence>
<dbReference type="Pfam" id="PF00248">
    <property type="entry name" value="Aldo_ket_red"/>
    <property type="match status" value="1"/>
</dbReference>
<evidence type="ECO:0000256" key="1">
    <source>
        <dbReference type="ARBA" id="ARBA00023002"/>
    </source>
</evidence>
<name>A0A1M5QVE4_9BACT</name>
<dbReference type="OrthoDB" id="9773828at2"/>
<dbReference type="GO" id="GO:0016491">
    <property type="term" value="F:oxidoreductase activity"/>
    <property type="evidence" value="ECO:0007669"/>
    <property type="project" value="UniProtKB-KW"/>
</dbReference>
<dbReference type="PANTHER" id="PTHR43364">
    <property type="entry name" value="NADH-SPECIFIC METHYLGLYOXAL REDUCTASE-RELATED"/>
    <property type="match status" value="1"/>
</dbReference>
<protein>
    <submittedName>
        <fullName evidence="3">Predicted oxidoreductase</fullName>
    </submittedName>
</protein>
<evidence type="ECO:0000313" key="3">
    <source>
        <dbReference type="EMBL" id="SHH18124.1"/>
    </source>
</evidence>
<reference evidence="3 4" key="1">
    <citation type="submission" date="2016-11" db="EMBL/GenBank/DDBJ databases">
        <authorList>
            <person name="Jaros S."/>
            <person name="Januszkiewicz K."/>
            <person name="Wedrychowicz H."/>
        </authorList>
    </citation>
    <scope>NUCLEOTIDE SEQUENCE [LARGE SCALE GENOMIC DNA]</scope>
    <source>
        <strain evidence="3 4">DSM 24574</strain>
    </source>
</reference>
<feature type="domain" description="NADP-dependent oxidoreductase" evidence="2">
    <location>
        <begin position="18"/>
        <end position="319"/>
    </location>
</feature>
<evidence type="ECO:0000259" key="2">
    <source>
        <dbReference type="Pfam" id="PF00248"/>
    </source>
</evidence>
<keyword evidence="1" id="KW-0560">Oxidoreductase</keyword>
<proteinExistence type="predicted"/>
<dbReference type="AlphaFoldDB" id="A0A1M5QVE4"/>
<dbReference type="GO" id="GO:0005829">
    <property type="term" value="C:cytosol"/>
    <property type="evidence" value="ECO:0007669"/>
    <property type="project" value="UniProtKB-ARBA"/>
</dbReference>
<organism evidence="3 4">
    <name type="scientific">Chryseolinea serpens</name>
    <dbReference type="NCBI Taxonomy" id="947013"/>
    <lineage>
        <taxon>Bacteria</taxon>
        <taxon>Pseudomonadati</taxon>
        <taxon>Bacteroidota</taxon>
        <taxon>Cytophagia</taxon>
        <taxon>Cytophagales</taxon>
        <taxon>Fulvivirgaceae</taxon>
        <taxon>Chryseolinea</taxon>
    </lineage>
</organism>
<dbReference type="EMBL" id="FQWQ01000002">
    <property type="protein sequence ID" value="SHH18124.1"/>
    <property type="molecule type" value="Genomic_DNA"/>
</dbReference>
<accession>A0A1M5QVE4</accession>
<dbReference type="STRING" id="947013.SAMN04488109_3039"/>
<gene>
    <name evidence="3" type="ORF">SAMN04488109_3039</name>
</gene>